<keyword evidence="2" id="KW-0813">Transport</keyword>
<dbReference type="STRING" id="326475.AWB66_05238"/>
<dbReference type="GO" id="GO:0022857">
    <property type="term" value="F:transmembrane transporter activity"/>
    <property type="evidence" value="ECO:0007669"/>
    <property type="project" value="InterPro"/>
</dbReference>
<keyword evidence="4 8" id="KW-0812">Transmembrane</keyword>
<feature type="transmembrane region" description="Helical" evidence="8">
    <location>
        <begin position="484"/>
        <end position="501"/>
    </location>
</feature>
<dbReference type="PANTHER" id="PTHR30509:SF9">
    <property type="entry name" value="MULTIDRUG RESISTANCE PROTEIN MDTO"/>
    <property type="match status" value="1"/>
</dbReference>
<dbReference type="AlphaFoldDB" id="A0A158K368"/>
<gene>
    <name evidence="9" type="ORF">AWB66_05238</name>
</gene>
<dbReference type="Proteomes" id="UP000054717">
    <property type="component" value="Unassembled WGS sequence"/>
</dbReference>
<feature type="transmembrane region" description="Helical" evidence="8">
    <location>
        <begin position="437"/>
        <end position="456"/>
    </location>
</feature>
<feature type="region of interest" description="Disordered" evidence="7">
    <location>
        <begin position="710"/>
        <end position="733"/>
    </location>
</feature>
<dbReference type="EMBL" id="FCNZ02000026">
    <property type="protein sequence ID" value="SAL75634.1"/>
    <property type="molecule type" value="Genomic_DNA"/>
</dbReference>
<evidence type="ECO:0000313" key="10">
    <source>
        <dbReference type="Proteomes" id="UP000054717"/>
    </source>
</evidence>
<evidence type="ECO:0000256" key="4">
    <source>
        <dbReference type="ARBA" id="ARBA00022692"/>
    </source>
</evidence>
<dbReference type="Pfam" id="PF04632">
    <property type="entry name" value="FUSC"/>
    <property type="match status" value="1"/>
</dbReference>
<keyword evidence="6 8" id="KW-0472">Membrane</keyword>
<evidence type="ECO:0000256" key="7">
    <source>
        <dbReference type="SAM" id="MobiDB-lite"/>
    </source>
</evidence>
<dbReference type="GO" id="GO:0005886">
    <property type="term" value="C:plasma membrane"/>
    <property type="evidence" value="ECO:0007669"/>
    <property type="project" value="UniProtKB-SubCell"/>
</dbReference>
<feature type="transmembrane region" description="Helical" evidence="8">
    <location>
        <begin position="381"/>
        <end position="403"/>
    </location>
</feature>
<keyword evidence="3" id="KW-1003">Cell membrane</keyword>
<evidence type="ECO:0000256" key="2">
    <source>
        <dbReference type="ARBA" id="ARBA00022448"/>
    </source>
</evidence>
<feature type="transmembrane region" description="Helical" evidence="8">
    <location>
        <begin position="120"/>
        <end position="138"/>
    </location>
</feature>
<evidence type="ECO:0000313" key="9">
    <source>
        <dbReference type="EMBL" id="SAL75634.1"/>
    </source>
</evidence>
<feature type="transmembrane region" description="Helical" evidence="8">
    <location>
        <begin position="70"/>
        <end position="89"/>
    </location>
</feature>
<dbReference type="InterPro" id="IPR006726">
    <property type="entry name" value="PHBA_efflux_AaeB/fusaric-R"/>
</dbReference>
<name>A0A158K368_9BURK</name>
<protein>
    <submittedName>
        <fullName evidence="9">Fusaric acid resistance protein</fullName>
    </submittedName>
</protein>
<proteinExistence type="predicted"/>
<feature type="transmembrane region" description="Helical" evidence="8">
    <location>
        <begin position="144"/>
        <end position="170"/>
    </location>
</feature>
<evidence type="ECO:0000256" key="1">
    <source>
        <dbReference type="ARBA" id="ARBA00004651"/>
    </source>
</evidence>
<comment type="caution">
    <text evidence="9">The sequence shown here is derived from an EMBL/GenBank/DDBJ whole genome shotgun (WGS) entry which is preliminary data.</text>
</comment>
<evidence type="ECO:0000256" key="8">
    <source>
        <dbReference type="SAM" id="Phobius"/>
    </source>
</evidence>
<feature type="transmembrane region" description="Helical" evidence="8">
    <location>
        <begin position="462"/>
        <end position="479"/>
    </location>
</feature>
<feature type="transmembrane region" description="Helical" evidence="8">
    <location>
        <begin position="95"/>
        <end position="113"/>
    </location>
</feature>
<evidence type="ECO:0000256" key="3">
    <source>
        <dbReference type="ARBA" id="ARBA00022475"/>
    </source>
</evidence>
<sequence>MPNVTSLRSAIAHWAQTEGLAWIYIFKAVLAALLTLWIAMRLDMPQPRTAMTTVFVVMQPQSGMVLAKSFYRFCGTIVGLVVMLVLISLFSQQPVLFITATSLWVGLCTAGAARNRNFRSYGFVLAGYTAALIGIPAAQHPDGAFLTALTRVSEVSLGILCAGAVSALVFPQHAGEQIKTTVRRRFSGFVDYVCRALSGRMDRPQIEATHAAFVADIVGFEAARSVAVFEHPETRLKSGRLARLNSEFMSASTRFHALHQLMNRLRANGSTITVAALEPYFHEVAPRLNKSGEPVMNAADAAHAAAQLAAFKAALPRRIRATRTELATQPDFALLEFDTASELLYRFVDDLLAYAETYASLAVPTHEREHWIARYVPRTNLLAASVAGVRTAIVMLALGAFWIATAWPSGGTMVLNAAAVCALASSSPRPTLMAFQMASGTLLAMLAGMIVVFGLYPRMDGFLLLSAALVPFLMLGSWLSTRRNLMGVGVGYCIFFCFLAGPDNLTHYDPTGFINDAIALVLSMLVSAIAFAVLLPTDAPWLRRLLVADLRREVVTGCRARLSGFAAGFGSRLATRFESRTRDLFSQISALTANRPDVQRDALQWLFSVLEVGHAVIDLREELAAFGSEIGDAPWRRSTATTLGAVARLFDKPDAKRFGAALGSTSHAIAQLQDRLDAERPPRDERHRLQRILSHLHFIRTALLDPQSPLDPFNIEKNDSRTAPPNLGVHHAA</sequence>
<evidence type="ECO:0000256" key="5">
    <source>
        <dbReference type="ARBA" id="ARBA00022989"/>
    </source>
</evidence>
<accession>A0A158K368</accession>
<feature type="transmembrane region" description="Helical" evidence="8">
    <location>
        <begin position="20"/>
        <end position="39"/>
    </location>
</feature>
<keyword evidence="5 8" id="KW-1133">Transmembrane helix</keyword>
<organism evidence="9 10">
    <name type="scientific">Caballeronia telluris</name>
    <dbReference type="NCBI Taxonomy" id="326475"/>
    <lineage>
        <taxon>Bacteria</taxon>
        <taxon>Pseudomonadati</taxon>
        <taxon>Pseudomonadota</taxon>
        <taxon>Betaproteobacteria</taxon>
        <taxon>Burkholderiales</taxon>
        <taxon>Burkholderiaceae</taxon>
        <taxon>Caballeronia</taxon>
    </lineage>
</organism>
<comment type="subcellular location">
    <subcellularLocation>
        <location evidence="1">Cell membrane</location>
        <topology evidence="1">Multi-pass membrane protein</topology>
    </subcellularLocation>
</comment>
<keyword evidence="10" id="KW-1185">Reference proteome</keyword>
<feature type="transmembrane region" description="Helical" evidence="8">
    <location>
        <begin position="513"/>
        <end position="535"/>
    </location>
</feature>
<evidence type="ECO:0000256" key="6">
    <source>
        <dbReference type="ARBA" id="ARBA00023136"/>
    </source>
</evidence>
<dbReference type="RefSeq" id="WP_087632991.1">
    <property type="nucleotide sequence ID" value="NZ_FCNZ02000026.1"/>
</dbReference>
<dbReference type="PANTHER" id="PTHR30509">
    <property type="entry name" value="P-HYDROXYBENZOIC ACID EFFLUX PUMP SUBUNIT-RELATED"/>
    <property type="match status" value="1"/>
</dbReference>
<reference evidence="9" key="1">
    <citation type="submission" date="2016-01" db="EMBL/GenBank/DDBJ databases">
        <authorList>
            <person name="Peeters Charlotte."/>
        </authorList>
    </citation>
    <scope>NUCLEOTIDE SEQUENCE</scope>
    <source>
        <strain evidence="9">LMG 22936</strain>
    </source>
</reference>